<evidence type="ECO:0000256" key="3">
    <source>
        <dbReference type="SAM" id="SignalP"/>
    </source>
</evidence>
<keyword evidence="2" id="KW-0472">Membrane</keyword>
<keyword evidence="2" id="KW-0812">Transmembrane</keyword>
<dbReference type="WBParaSite" id="PSAMB.scaffold5778size10892.g27274.t1">
    <property type="protein sequence ID" value="PSAMB.scaffold5778size10892.g27274.t1"/>
    <property type="gene ID" value="PSAMB.scaffold5778size10892.g27274"/>
</dbReference>
<feature type="chain" id="PRO_5038124035" evidence="3">
    <location>
        <begin position="25"/>
        <end position="175"/>
    </location>
</feature>
<reference evidence="5" key="1">
    <citation type="submission" date="2022-11" db="UniProtKB">
        <authorList>
            <consortium name="WormBaseParasite"/>
        </authorList>
    </citation>
    <scope>IDENTIFICATION</scope>
</reference>
<feature type="signal peptide" evidence="3">
    <location>
        <begin position="1"/>
        <end position="24"/>
    </location>
</feature>
<evidence type="ECO:0000256" key="1">
    <source>
        <dbReference type="ARBA" id="ARBA00038485"/>
    </source>
</evidence>
<dbReference type="PANTHER" id="PTHR16950:SF16">
    <property type="entry name" value="ZINC TRANSPORTER ZIP13"/>
    <property type="match status" value="1"/>
</dbReference>
<evidence type="ECO:0000256" key="2">
    <source>
        <dbReference type="SAM" id="Phobius"/>
    </source>
</evidence>
<dbReference type="AlphaFoldDB" id="A0A914WYS9"/>
<accession>A0A914WYS9</accession>
<proteinExistence type="inferred from homology"/>
<dbReference type="PANTHER" id="PTHR16950">
    <property type="entry name" value="ZINC TRANSPORTER SLC39A7 HISTIDINE-RICH MEMBRANE PROTEIN KE4"/>
    <property type="match status" value="1"/>
</dbReference>
<dbReference type="GO" id="GO:0006882">
    <property type="term" value="P:intracellular zinc ion homeostasis"/>
    <property type="evidence" value="ECO:0007669"/>
    <property type="project" value="TreeGrafter"/>
</dbReference>
<feature type="transmembrane region" description="Helical" evidence="2">
    <location>
        <begin position="121"/>
        <end position="143"/>
    </location>
</feature>
<keyword evidence="3" id="KW-0732">Signal</keyword>
<protein>
    <submittedName>
        <fullName evidence="5">Uncharacterized protein</fullName>
    </submittedName>
</protein>
<evidence type="ECO:0000313" key="4">
    <source>
        <dbReference type="Proteomes" id="UP000887566"/>
    </source>
</evidence>
<organism evidence="4 5">
    <name type="scientific">Plectus sambesii</name>
    <dbReference type="NCBI Taxonomy" id="2011161"/>
    <lineage>
        <taxon>Eukaryota</taxon>
        <taxon>Metazoa</taxon>
        <taxon>Ecdysozoa</taxon>
        <taxon>Nematoda</taxon>
        <taxon>Chromadorea</taxon>
        <taxon>Plectida</taxon>
        <taxon>Plectina</taxon>
        <taxon>Plectoidea</taxon>
        <taxon>Plectidae</taxon>
        <taxon>Plectus</taxon>
    </lineage>
</organism>
<dbReference type="Proteomes" id="UP000887566">
    <property type="component" value="Unplaced"/>
</dbReference>
<name>A0A914WYS9_9BILA</name>
<evidence type="ECO:0000313" key="5">
    <source>
        <dbReference type="WBParaSite" id="PSAMB.scaffold5778size10892.g27274.t1"/>
    </source>
</evidence>
<sequence>MSPCPKGWGALALVVSVWACVASGQQLNLMQGINHPAGPQFGQPDVALAGGGRQSLDAFAQKDKERNSLPSAPKDALVDPDGREFKITIRRKPEHPVEECSEPKIFEEPLKENATRVAPSAWFWSFIGCACVVACGILPAFLLPIESGAALQGPEGKKRLNLLLSFAVGSLLGDV</sequence>
<keyword evidence="2" id="KW-1133">Transmembrane helix</keyword>
<comment type="similarity">
    <text evidence="1">Belongs to the ZIP transporter (TC 2.A.5) family. KE4/Catsup subfamily.</text>
</comment>
<keyword evidence="4" id="KW-1185">Reference proteome</keyword>
<dbReference type="GO" id="GO:0005385">
    <property type="term" value="F:zinc ion transmembrane transporter activity"/>
    <property type="evidence" value="ECO:0007669"/>
    <property type="project" value="TreeGrafter"/>
</dbReference>